<dbReference type="InterPro" id="IPR024535">
    <property type="entry name" value="RHGA/B-epi-like_pectate_lyase"/>
</dbReference>
<dbReference type="InterPro" id="IPR006311">
    <property type="entry name" value="TAT_signal"/>
</dbReference>
<sequence>MSSELKPVTASANDLQTSFALQPGYVKRRHHTIFWRRSKMSQNFRENESFSNEKPDVSISRRKLLSTLGVAGAALAAGGILGGGSMRTAFGEGATVTEAVYGNGNDACTTAPCVIAVTLSEMRTSLTPDPACTYYVKDSGQEGFFLYDPADTATQDDNGLTIVSSAGARYKRTAVADLNLKWFGAKGDNAADDTQAVQAAVAAAQQLGMAVYAPAGTYLISAPIVLDSAAKPIRISGDGVYTTFFKPHPDFTEANPLEAIFKFNDTLVANRYEFAEFGIVSGQLLDPKRMRYGIYSTKLSHTAFRRLCIQGTQTAALGIGYGWCNDIDSCEFSFNSGDGLLFTAGQLNALNVVNTKIFANAGIGINMAYEGLEVRIQGCTIEKNAACGIYVKKGSFNLSIYSCYFEGNAETGLTFTNPAMIVKASIILNGNVSATEPQAIQNRYPSQNVTITDNFVSVGSEDYFVAGYAVEIGLEIRKNTFLHSGTVREYTLLRTGTNKTGLGAMAKGIIIRDNDVPSNYKPYLNLKTLAIDNVPLSDNTGFHTSKIRHIPRVNYSPALSSFVKIRDFGRPGVFGSAAQQYRQKEVYSFTGEAVPDQWGFSIDLAQYPELAGVYMYFGLYVKQSAANMNTQLFITGTGANTQGYGSNTAWRITSSIVKMPDTGIVNFCVGMIADSAAKTLYIAHPVLSEIGVPYDYYF</sequence>
<proteinExistence type="predicted"/>
<dbReference type="Gene3D" id="2.160.20.10">
    <property type="entry name" value="Single-stranded right-handed beta-helix, Pectin lyase-like"/>
    <property type="match status" value="1"/>
</dbReference>
<evidence type="ECO:0000313" key="3">
    <source>
        <dbReference type="Proteomes" id="UP000250369"/>
    </source>
</evidence>
<name>A0A329MCX9_9BACL</name>
<gene>
    <name evidence="2" type="ORF">DQG23_26130</name>
</gene>
<organism evidence="2 3">
    <name type="scientific">Paenibacillus contaminans</name>
    <dbReference type="NCBI Taxonomy" id="450362"/>
    <lineage>
        <taxon>Bacteria</taxon>
        <taxon>Bacillati</taxon>
        <taxon>Bacillota</taxon>
        <taxon>Bacilli</taxon>
        <taxon>Bacillales</taxon>
        <taxon>Paenibacillaceae</taxon>
        <taxon>Paenibacillus</taxon>
    </lineage>
</organism>
<keyword evidence="3" id="KW-1185">Reference proteome</keyword>
<dbReference type="AlphaFoldDB" id="A0A329MCX9"/>
<accession>A0A329MCX9</accession>
<dbReference type="EMBL" id="QMFB01000017">
    <property type="protein sequence ID" value="RAV17889.1"/>
    <property type="molecule type" value="Genomic_DNA"/>
</dbReference>
<dbReference type="Pfam" id="PF12708">
    <property type="entry name" value="Pect-lyase_RHGA_epim"/>
    <property type="match status" value="1"/>
</dbReference>
<reference evidence="2 3" key="1">
    <citation type="journal article" date="2009" name="Int. J. Syst. Evol. Microbiol.">
        <title>Paenibacillus contaminans sp. nov., isolated from a contaminated laboratory plate.</title>
        <authorList>
            <person name="Chou J.H."/>
            <person name="Lee J.H."/>
            <person name="Lin M.C."/>
            <person name="Chang P.S."/>
            <person name="Arun A.B."/>
            <person name="Young C.C."/>
            <person name="Chen W.M."/>
        </authorList>
    </citation>
    <scope>NUCLEOTIDE SEQUENCE [LARGE SCALE GENOMIC DNA]</scope>
    <source>
        <strain evidence="2 3">CKOBP-6</strain>
    </source>
</reference>
<evidence type="ECO:0000313" key="2">
    <source>
        <dbReference type="EMBL" id="RAV17889.1"/>
    </source>
</evidence>
<dbReference type="PROSITE" id="PS51318">
    <property type="entry name" value="TAT"/>
    <property type="match status" value="1"/>
</dbReference>
<dbReference type="SUPFAM" id="SSF51126">
    <property type="entry name" value="Pectin lyase-like"/>
    <property type="match status" value="1"/>
</dbReference>
<dbReference type="InterPro" id="IPR012334">
    <property type="entry name" value="Pectin_lyas_fold"/>
</dbReference>
<dbReference type="InterPro" id="IPR011050">
    <property type="entry name" value="Pectin_lyase_fold/virulence"/>
</dbReference>
<feature type="domain" description="Rhamnogalacturonase A/B/Epimerase-like pectate lyase" evidence="1">
    <location>
        <begin position="179"/>
        <end position="413"/>
    </location>
</feature>
<comment type="caution">
    <text evidence="2">The sequence shown here is derived from an EMBL/GenBank/DDBJ whole genome shotgun (WGS) entry which is preliminary data.</text>
</comment>
<evidence type="ECO:0000259" key="1">
    <source>
        <dbReference type="Pfam" id="PF12708"/>
    </source>
</evidence>
<protein>
    <recommendedName>
        <fullName evidence="1">Rhamnogalacturonase A/B/Epimerase-like pectate lyase domain-containing protein</fullName>
    </recommendedName>
</protein>
<dbReference type="Proteomes" id="UP000250369">
    <property type="component" value="Unassembled WGS sequence"/>
</dbReference>